<evidence type="ECO:0000256" key="2">
    <source>
        <dbReference type="ARBA" id="ARBA00023002"/>
    </source>
</evidence>
<keyword evidence="2 4" id="KW-0560">Oxidoreductase</keyword>
<dbReference type="EMBL" id="CP073910">
    <property type="protein sequence ID" value="QUT06752.1"/>
    <property type="molecule type" value="Genomic_DNA"/>
</dbReference>
<dbReference type="InterPro" id="IPR002347">
    <property type="entry name" value="SDR_fam"/>
</dbReference>
<reference evidence="4" key="1">
    <citation type="submission" date="2021-04" db="EMBL/GenBank/DDBJ databases">
        <title>Isolation of p-tert-butylphenol degrading bacteria Sphingobium phenoxybenzoativorans Tas13 from active sludge.</title>
        <authorList>
            <person name="Li Y."/>
        </authorList>
    </citation>
    <scope>NUCLEOTIDE SEQUENCE</scope>
    <source>
        <strain evidence="4">Tas13</strain>
    </source>
</reference>
<dbReference type="Gene3D" id="3.40.50.720">
    <property type="entry name" value="NAD(P)-binding Rossmann-like Domain"/>
    <property type="match status" value="1"/>
</dbReference>
<dbReference type="EC" id="1.1.1.47" evidence="4"/>
<dbReference type="PRINTS" id="PR00080">
    <property type="entry name" value="SDRFAMILY"/>
</dbReference>
<evidence type="ECO:0000313" key="4">
    <source>
        <dbReference type="EMBL" id="QUT06752.1"/>
    </source>
</evidence>
<protein>
    <submittedName>
        <fullName evidence="4">Glucose 1-dehydrogenase</fullName>
        <ecNumber evidence="4">1.1.1.47</ecNumber>
    </submittedName>
</protein>
<dbReference type="PRINTS" id="PR00081">
    <property type="entry name" value="GDHRDH"/>
</dbReference>
<dbReference type="SUPFAM" id="SSF51735">
    <property type="entry name" value="NAD(P)-binding Rossmann-fold domains"/>
    <property type="match status" value="1"/>
</dbReference>
<dbReference type="GO" id="GO:0047936">
    <property type="term" value="F:glucose 1-dehydrogenase [NAD(P)+] activity"/>
    <property type="evidence" value="ECO:0007669"/>
    <property type="project" value="UniProtKB-EC"/>
</dbReference>
<dbReference type="AlphaFoldDB" id="A0A975K943"/>
<accession>A0A975K943</accession>
<dbReference type="PANTHER" id="PTHR24321:SF11">
    <property type="entry name" value="BLR0893 PROTEIN"/>
    <property type="match status" value="1"/>
</dbReference>
<dbReference type="InterPro" id="IPR020904">
    <property type="entry name" value="Sc_DH/Rdtase_CS"/>
</dbReference>
<proteinExistence type="inferred from homology"/>
<evidence type="ECO:0000313" key="5">
    <source>
        <dbReference type="Proteomes" id="UP000681425"/>
    </source>
</evidence>
<gene>
    <name evidence="4" type="ORF">KFK14_04730</name>
</gene>
<dbReference type="PANTHER" id="PTHR24321">
    <property type="entry name" value="DEHYDROGENASES, SHORT CHAIN"/>
    <property type="match status" value="1"/>
</dbReference>
<dbReference type="CDD" id="cd05233">
    <property type="entry name" value="SDR_c"/>
    <property type="match status" value="1"/>
</dbReference>
<name>A0A975K943_9SPHN</name>
<organism evidence="4 5">
    <name type="scientific">Sphingobium phenoxybenzoativorans</name>
    <dbReference type="NCBI Taxonomy" id="1592790"/>
    <lineage>
        <taxon>Bacteria</taxon>
        <taxon>Pseudomonadati</taxon>
        <taxon>Pseudomonadota</taxon>
        <taxon>Alphaproteobacteria</taxon>
        <taxon>Sphingomonadales</taxon>
        <taxon>Sphingomonadaceae</taxon>
        <taxon>Sphingobium</taxon>
    </lineage>
</organism>
<evidence type="ECO:0000256" key="3">
    <source>
        <dbReference type="ARBA" id="ARBA00051383"/>
    </source>
</evidence>
<comment type="catalytic activity">
    <reaction evidence="3">
        <text>2,5-dichlorocyclohexa-2,5-dien-1,4-diol + NAD(+) = 2,5-dichlorohydroquinone + NADH + H(+)</text>
        <dbReference type="Rhea" id="RHEA:15741"/>
        <dbReference type="ChEBI" id="CHEBI:15378"/>
        <dbReference type="ChEBI" id="CHEBI:27545"/>
        <dbReference type="ChEBI" id="CHEBI:28975"/>
        <dbReference type="ChEBI" id="CHEBI:57540"/>
        <dbReference type="ChEBI" id="CHEBI:57945"/>
    </reaction>
</comment>
<keyword evidence="5" id="KW-1185">Reference proteome</keyword>
<dbReference type="FunFam" id="3.40.50.720:FF:000084">
    <property type="entry name" value="Short-chain dehydrogenase reductase"/>
    <property type="match status" value="1"/>
</dbReference>
<dbReference type="Pfam" id="PF13561">
    <property type="entry name" value="adh_short_C2"/>
    <property type="match status" value="1"/>
</dbReference>
<evidence type="ECO:0000256" key="1">
    <source>
        <dbReference type="ARBA" id="ARBA00006484"/>
    </source>
</evidence>
<dbReference type="InterPro" id="IPR036291">
    <property type="entry name" value="NAD(P)-bd_dom_sf"/>
</dbReference>
<dbReference type="PROSITE" id="PS00061">
    <property type="entry name" value="ADH_SHORT"/>
    <property type="match status" value="1"/>
</dbReference>
<comment type="similarity">
    <text evidence="1">Belongs to the short-chain dehydrogenases/reductases (SDR) family.</text>
</comment>
<sequence length="252" mass="26192">MSFSGKVALVTGGSSGIGEATAIRFAQAGARVVITGTRADVGEAKAAALRDAGHEVQFVAGDVSQEADVKGWVDATLDHYGRLDFAVNSAGVYQYEAGTIVDIASDYWDRLIAINLRGIYLSMKYEIAAMLRSGGGSVVNVASGAGLRAVPMASAYVAAKHGVIGLTKTAAVDFGSQNVRVNVICPGLVKTGMTTFLDQIEPEVASQYYKANAMERIGLPEEIADAAAWLCSPGASFTTGLIMPVDGGYSVK</sequence>
<dbReference type="RefSeq" id="WP_212610054.1">
    <property type="nucleotide sequence ID" value="NZ_CP073910.1"/>
</dbReference>
<dbReference type="KEGG" id="spph:KFK14_04730"/>
<dbReference type="Proteomes" id="UP000681425">
    <property type="component" value="Chromosome"/>
</dbReference>
<dbReference type="NCBIfam" id="NF005559">
    <property type="entry name" value="PRK07231.1"/>
    <property type="match status" value="1"/>
</dbReference>